<dbReference type="AlphaFoldDB" id="A0A7Z0ESR8"/>
<dbReference type="RefSeq" id="WP_179828516.1">
    <property type="nucleotide sequence ID" value="NZ_JACCFS010000001.1"/>
</dbReference>
<evidence type="ECO:0000313" key="2">
    <source>
        <dbReference type="EMBL" id="NYJ37634.1"/>
    </source>
</evidence>
<keyword evidence="3" id="KW-1185">Reference proteome</keyword>
<feature type="domain" description="Putative restriction endonuclease" evidence="1">
    <location>
        <begin position="25"/>
        <end position="186"/>
    </location>
</feature>
<dbReference type="Proteomes" id="UP000572051">
    <property type="component" value="Unassembled WGS sequence"/>
</dbReference>
<evidence type="ECO:0000313" key="3">
    <source>
        <dbReference type="Proteomes" id="UP000572051"/>
    </source>
</evidence>
<protein>
    <submittedName>
        <fullName evidence="2">Uma2 family endonuclease</fullName>
    </submittedName>
</protein>
<keyword evidence="2" id="KW-0255">Endonuclease</keyword>
<reference evidence="2 3" key="1">
    <citation type="submission" date="2020-07" db="EMBL/GenBank/DDBJ databases">
        <title>Sequencing the genomes of 1000 actinobacteria strains.</title>
        <authorList>
            <person name="Klenk H.-P."/>
        </authorList>
    </citation>
    <scope>NUCLEOTIDE SEQUENCE [LARGE SCALE GENOMIC DNA]</scope>
    <source>
        <strain evidence="2 3">DSM 44442</strain>
    </source>
</reference>
<dbReference type="EMBL" id="JACCFS010000001">
    <property type="protein sequence ID" value="NYJ37634.1"/>
    <property type="molecule type" value="Genomic_DNA"/>
</dbReference>
<evidence type="ECO:0000259" key="1">
    <source>
        <dbReference type="Pfam" id="PF05685"/>
    </source>
</evidence>
<sequence length="195" mass="21668">MTAVLEESSDTRLSPFSLRELADHLDVPEGFKVEVIEGAIVMSPTPSKKHGAALRRLYDQLAGQLPEGRVAEQMYSIEALEGEDFASPDLLIVPVAVEEEDGWLVEPDAVDCVVEVVSPSNHTNDIKVKPSLYARWGIPVYLLIDPRNGTTRLYWDPQGGEYRAHHDAEFGDEVVLPEPLKDVRIDTSVFPRYAA</sequence>
<organism evidence="2 3">
    <name type="scientific">Nocardiopsis aegyptia</name>
    <dbReference type="NCBI Taxonomy" id="220378"/>
    <lineage>
        <taxon>Bacteria</taxon>
        <taxon>Bacillati</taxon>
        <taxon>Actinomycetota</taxon>
        <taxon>Actinomycetes</taxon>
        <taxon>Streptosporangiales</taxon>
        <taxon>Nocardiopsidaceae</taxon>
        <taxon>Nocardiopsis</taxon>
    </lineage>
</organism>
<dbReference type="SUPFAM" id="SSF52980">
    <property type="entry name" value="Restriction endonuclease-like"/>
    <property type="match status" value="1"/>
</dbReference>
<dbReference type="CDD" id="cd06260">
    <property type="entry name" value="DUF820-like"/>
    <property type="match status" value="1"/>
</dbReference>
<keyword evidence="2" id="KW-0540">Nuclease</keyword>
<dbReference type="InterPro" id="IPR008538">
    <property type="entry name" value="Uma2"/>
</dbReference>
<accession>A0A7Z0ESR8</accession>
<comment type="caution">
    <text evidence="2">The sequence shown here is derived from an EMBL/GenBank/DDBJ whole genome shotgun (WGS) entry which is preliminary data.</text>
</comment>
<proteinExistence type="predicted"/>
<dbReference type="InterPro" id="IPR011335">
    <property type="entry name" value="Restrct_endonuc-II-like"/>
</dbReference>
<keyword evidence="2" id="KW-0378">Hydrolase</keyword>
<dbReference type="PANTHER" id="PTHR35400">
    <property type="entry name" value="SLR1083 PROTEIN"/>
    <property type="match status" value="1"/>
</dbReference>
<dbReference type="InterPro" id="IPR012296">
    <property type="entry name" value="Nuclease_put_TT1808"/>
</dbReference>
<dbReference type="Gene3D" id="3.90.1570.10">
    <property type="entry name" value="tt1808, chain A"/>
    <property type="match status" value="1"/>
</dbReference>
<name>A0A7Z0ESR8_9ACTN</name>
<dbReference type="GO" id="GO:0004519">
    <property type="term" value="F:endonuclease activity"/>
    <property type="evidence" value="ECO:0007669"/>
    <property type="project" value="UniProtKB-KW"/>
</dbReference>
<dbReference type="PANTHER" id="PTHR35400:SF3">
    <property type="entry name" value="SLL1072 PROTEIN"/>
    <property type="match status" value="1"/>
</dbReference>
<gene>
    <name evidence="2" type="ORF">HNR10_005515</name>
</gene>
<dbReference type="Pfam" id="PF05685">
    <property type="entry name" value="Uma2"/>
    <property type="match status" value="1"/>
</dbReference>